<protein>
    <submittedName>
        <fullName evidence="2">Uncharacterized protein</fullName>
    </submittedName>
</protein>
<dbReference type="EMBL" id="JAAEJV010000017">
    <property type="protein sequence ID" value="MBF5059330.1"/>
    <property type="molecule type" value="Genomic_DNA"/>
</dbReference>
<reference evidence="2 3" key="1">
    <citation type="submission" date="2020-01" db="EMBL/GenBank/DDBJ databases">
        <title>Draft genome sequence of Cand. Neptunochlamydia vexilliferae K9.</title>
        <authorList>
            <person name="Schulz F."/>
            <person name="Koestlbacher S."/>
            <person name="Wascher F."/>
            <person name="Pizzetti I."/>
            <person name="Horn M."/>
        </authorList>
    </citation>
    <scope>NUCLEOTIDE SEQUENCE [LARGE SCALE GENOMIC DNA]</scope>
    <source>
        <strain evidence="2 3">K9</strain>
    </source>
</reference>
<feature type="region of interest" description="Disordered" evidence="1">
    <location>
        <begin position="228"/>
        <end position="250"/>
    </location>
</feature>
<dbReference type="RefSeq" id="WP_194847635.1">
    <property type="nucleotide sequence ID" value="NZ_JAAEJV010000017.1"/>
</dbReference>
<feature type="compositionally biased region" description="Polar residues" evidence="1">
    <location>
        <begin position="233"/>
        <end position="243"/>
    </location>
</feature>
<name>A0ABS0AYX8_9BACT</name>
<dbReference type="Proteomes" id="UP001194714">
    <property type="component" value="Unassembled WGS sequence"/>
</dbReference>
<organism evidence="2 3">
    <name type="scientific">Candidatus Neptunichlamydia vexilliferae</name>
    <dbReference type="NCBI Taxonomy" id="1651774"/>
    <lineage>
        <taxon>Bacteria</taxon>
        <taxon>Pseudomonadati</taxon>
        <taxon>Chlamydiota</taxon>
        <taxon>Chlamydiia</taxon>
        <taxon>Parachlamydiales</taxon>
        <taxon>Simkaniaceae</taxon>
        <taxon>Candidatus Neptunichlamydia</taxon>
    </lineage>
</organism>
<evidence type="ECO:0000313" key="3">
    <source>
        <dbReference type="Proteomes" id="UP001194714"/>
    </source>
</evidence>
<evidence type="ECO:0000256" key="1">
    <source>
        <dbReference type="SAM" id="MobiDB-lite"/>
    </source>
</evidence>
<comment type="caution">
    <text evidence="2">The sequence shown here is derived from an EMBL/GenBank/DDBJ whole genome shotgun (WGS) entry which is preliminary data.</text>
</comment>
<proteinExistence type="predicted"/>
<accession>A0ABS0AYX8</accession>
<sequence length="858" mass="98709">MSQKVSEAHLLFRLEHKYNKNLPMSDLSKVTDYTTVKVHHLVPNIPYNWTSSAQSSSLREIMSVPLQGEDIVLDFMVAHLIDRTLKNIRRIVREDLASYLSLAPWNELKTAHRKRKAYEFLRNRFEVFQMVTLDNFGQIENEIHSIRLDLLDKVPLSSLLKEGKAVKQGPWDPLGLAEIIQKHLLLMIRLNHFQFDRLKQQLSFPKAIKEKIGISPDQKSVMLIQPQSPPQLGAQQPFGSSRTQARESEQEFQSVVKESKRLGVKFDPQNLKKELIEVGKDSLSQAKKSVVKGGMKILNKELNKVLKDPGSFDLSSSAKELKKGGVKLLKTTLSKEKKRVTGEVIGSIAQSLGLVAGLKAGSISSIALQIDLSGRRFKRLQKSIKKLEKVVRQSHAILMGQLVKMEKGILALSENQQIIDKKLTEAMRFMELHRRELLSSLAEVSYDSVLSRLAHNAASDEPGMFCRGVRRRMERDPLFSPYFNRFMSYTAFSKFYSIEKDELRKGLDHLPNRFLQPGKNDVAFVINGKMDEEGKLFFDHYRDLWSYSSGTFKEWDRKKMFEFLMHPLAEVDRLDKAREHFLKEGSKDGKLPLPDWIEDILYFAPIDTQFTLPYDIEKLLDYGKSAHAFHYFYEFMKDRAGGPLIPLQELESHQPSSQGLRLLQNAFFRVCVGIAQANLLMGAHSIPQLYQDLKKKNRQGTLSLIGSNAFLAQNMMIYGFRKAIKEKKRELTDYYFAYSNHQTAAPLKQLLGDQWDFVWSQEAQSWGVRFVKNKYPISIPKPLSIMKGLLIPHPYLLDLFNLRRLLLREIAGYHPIDFKPKDKGVEQSYYLGILLTSIYFRNHIQSGENYGSVHRSRL</sequence>
<keyword evidence="3" id="KW-1185">Reference proteome</keyword>
<gene>
    <name evidence="2" type="ORF">NEPTK9_000840</name>
</gene>
<evidence type="ECO:0000313" key="2">
    <source>
        <dbReference type="EMBL" id="MBF5059330.1"/>
    </source>
</evidence>